<protein>
    <submittedName>
        <fullName evidence="1">Uncharacterized protein</fullName>
    </submittedName>
</protein>
<evidence type="ECO:0000313" key="2">
    <source>
        <dbReference type="Proteomes" id="UP001216907"/>
    </source>
</evidence>
<dbReference type="RefSeq" id="WP_277864829.1">
    <property type="nucleotide sequence ID" value="NZ_JARRAG010000008.1"/>
</dbReference>
<dbReference type="Proteomes" id="UP001216907">
    <property type="component" value="Unassembled WGS sequence"/>
</dbReference>
<gene>
    <name evidence="1" type="ORF">PZE19_32495</name>
</gene>
<organism evidence="1 2">
    <name type="scientific">Paludisphaera mucosa</name>
    <dbReference type="NCBI Taxonomy" id="3030827"/>
    <lineage>
        <taxon>Bacteria</taxon>
        <taxon>Pseudomonadati</taxon>
        <taxon>Planctomycetota</taxon>
        <taxon>Planctomycetia</taxon>
        <taxon>Isosphaerales</taxon>
        <taxon>Isosphaeraceae</taxon>
        <taxon>Paludisphaera</taxon>
    </lineage>
</organism>
<keyword evidence="2" id="KW-1185">Reference proteome</keyword>
<comment type="caution">
    <text evidence="1">The sequence shown here is derived from an EMBL/GenBank/DDBJ whole genome shotgun (WGS) entry which is preliminary data.</text>
</comment>
<accession>A0ABT6FLQ0</accession>
<evidence type="ECO:0000313" key="1">
    <source>
        <dbReference type="EMBL" id="MDG3008510.1"/>
    </source>
</evidence>
<proteinExistence type="predicted"/>
<sequence>MAARKAGRPKGDRNDVSVRIDKRIVGMAKFVALHRGVSIAELLSDTLEGPIEREYVKLVAKADRDTKAKGGDQ</sequence>
<name>A0ABT6FLQ0_9BACT</name>
<reference evidence="1 2" key="1">
    <citation type="submission" date="2023-03" db="EMBL/GenBank/DDBJ databases">
        <title>Paludisphaera mucosa sp. nov. a novel planctomycete from northern fen.</title>
        <authorList>
            <person name="Ivanova A."/>
        </authorList>
    </citation>
    <scope>NUCLEOTIDE SEQUENCE [LARGE SCALE GENOMIC DNA]</scope>
    <source>
        <strain evidence="1 2">Pla2</strain>
    </source>
</reference>
<dbReference type="EMBL" id="JARRAG010000008">
    <property type="protein sequence ID" value="MDG3008510.1"/>
    <property type="molecule type" value="Genomic_DNA"/>
</dbReference>